<name>A0ABW7YHQ9_STRCE</name>
<comment type="caution">
    <text evidence="2">The sequence shown here is derived from an EMBL/GenBank/DDBJ whole genome shotgun (WGS) entry which is preliminary data.</text>
</comment>
<sequence length="216" mass="23366">MAEWPLLSLTLLWLARRDPAVYARLALALLLTTAGGLTAFAGSHSRPDREASPVRDYLALPGVATSCYVLIAVAVVAAVTRARVRAVMLLLALTTIAAAVLSTDRHLLAALLAVGAPFLAWYAAGRFLDRQGARRGRKGHTAPAAPRVESSRSWFAAESARCGRRSDGHERRCSDQGRRMVVVRPRLRRTGAEFRTRPDAHGHAFTGRVAHGIRGC</sequence>
<organism evidence="2 3">
    <name type="scientific">Streptomyces cellulosae</name>
    <dbReference type="NCBI Taxonomy" id="1968"/>
    <lineage>
        <taxon>Bacteria</taxon>
        <taxon>Bacillati</taxon>
        <taxon>Actinomycetota</taxon>
        <taxon>Actinomycetes</taxon>
        <taxon>Kitasatosporales</taxon>
        <taxon>Streptomycetaceae</taxon>
        <taxon>Streptomyces</taxon>
    </lineage>
</organism>
<dbReference type="EMBL" id="JBITDC010000036">
    <property type="protein sequence ID" value="MFI5681952.1"/>
    <property type="molecule type" value="Genomic_DNA"/>
</dbReference>
<accession>A0ABW7YHQ9</accession>
<gene>
    <name evidence="2" type="ORF">ACIA8P_46635</name>
</gene>
<keyword evidence="3" id="KW-1185">Reference proteome</keyword>
<evidence type="ECO:0000256" key="1">
    <source>
        <dbReference type="SAM" id="Phobius"/>
    </source>
</evidence>
<feature type="transmembrane region" description="Helical" evidence="1">
    <location>
        <begin position="57"/>
        <end position="79"/>
    </location>
</feature>
<dbReference type="Proteomes" id="UP001612415">
    <property type="component" value="Unassembled WGS sequence"/>
</dbReference>
<reference evidence="2 3" key="1">
    <citation type="submission" date="2024-10" db="EMBL/GenBank/DDBJ databases">
        <title>The Natural Products Discovery Center: Release of the First 8490 Sequenced Strains for Exploring Actinobacteria Biosynthetic Diversity.</title>
        <authorList>
            <person name="Kalkreuter E."/>
            <person name="Kautsar S.A."/>
            <person name="Yang D."/>
            <person name="Bader C.D."/>
            <person name="Teijaro C.N."/>
            <person name="Fluegel L."/>
            <person name="Davis C.M."/>
            <person name="Simpson J.R."/>
            <person name="Lauterbach L."/>
            <person name="Steele A.D."/>
            <person name="Gui C."/>
            <person name="Meng S."/>
            <person name="Li G."/>
            <person name="Viehrig K."/>
            <person name="Ye F."/>
            <person name="Su P."/>
            <person name="Kiefer A.F."/>
            <person name="Nichols A."/>
            <person name="Cepeda A.J."/>
            <person name="Yan W."/>
            <person name="Fan B."/>
            <person name="Jiang Y."/>
            <person name="Adhikari A."/>
            <person name="Zheng C.-J."/>
            <person name="Schuster L."/>
            <person name="Cowan T.M."/>
            <person name="Smanski M.J."/>
            <person name="Chevrette M.G."/>
            <person name="De Carvalho L.P.S."/>
            <person name="Shen B."/>
        </authorList>
    </citation>
    <scope>NUCLEOTIDE SEQUENCE [LARGE SCALE GENOMIC DNA]</scope>
    <source>
        <strain evidence="2 3">NPDC051599</strain>
    </source>
</reference>
<keyword evidence="1" id="KW-0472">Membrane</keyword>
<dbReference type="RefSeq" id="WP_398663044.1">
    <property type="nucleotide sequence ID" value="NZ_JBITDC010000036.1"/>
</dbReference>
<evidence type="ECO:0000313" key="3">
    <source>
        <dbReference type="Proteomes" id="UP001612415"/>
    </source>
</evidence>
<feature type="transmembrane region" description="Helical" evidence="1">
    <location>
        <begin position="108"/>
        <end position="128"/>
    </location>
</feature>
<proteinExistence type="predicted"/>
<keyword evidence="1" id="KW-1133">Transmembrane helix</keyword>
<feature type="transmembrane region" description="Helical" evidence="1">
    <location>
        <begin position="21"/>
        <end position="42"/>
    </location>
</feature>
<keyword evidence="1" id="KW-0812">Transmembrane</keyword>
<evidence type="ECO:0000313" key="2">
    <source>
        <dbReference type="EMBL" id="MFI5681952.1"/>
    </source>
</evidence>
<feature type="transmembrane region" description="Helical" evidence="1">
    <location>
        <begin position="86"/>
        <end position="102"/>
    </location>
</feature>
<protein>
    <submittedName>
        <fullName evidence="2">Uncharacterized protein</fullName>
    </submittedName>
</protein>